<evidence type="ECO:0000313" key="1">
    <source>
        <dbReference type="EMBL" id="SIS79622.1"/>
    </source>
</evidence>
<protein>
    <submittedName>
        <fullName evidence="1">Uncharacterized protein</fullName>
    </submittedName>
</protein>
<dbReference type="AlphaFoldDB" id="A0A1N7M0N7"/>
<gene>
    <name evidence="1" type="ORF">SAMN05421790_105120</name>
</gene>
<name>A0A1N7M0N7_9BACL</name>
<dbReference type="EMBL" id="FTOD01000005">
    <property type="protein sequence ID" value="SIS79622.1"/>
    <property type="molecule type" value="Genomic_DNA"/>
</dbReference>
<keyword evidence="2" id="KW-1185">Reference proteome</keyword>
<organism evidence="1 2">
    <name type="scientific">Kroppenstedtia eburnea</name>
    <dbReference type="NCBI Taxonomy" id="714067"/>
    <lineage>
        <taxon>Bacteria</taxon>
        <taxon>Bacillati</taxon>
        <taxon>Bacillota</taxon>
        <taxon>Bacilli</taxon>
        <taxon>Bacillales</taxon>
        <taxon>Thermoactinomycetaceae</taxon>
        <taxon>Kroppenstedtia</taxon>
    </lineage>
</organism>
<dbReference type="Proteomes" id="UP000186795">
    <property type="component" value="Unassembled WGS sequence"/>
</dbReference>
<accession>A0A1N7M0N7</accession>
<evidence type="ECO:0000313" key="2">
    <source>
        <dbReference type="Proteomes" id="UP000186795"/>
    </source>
</evidence>
<reference evidence="2" key="1">
    <citation type="submission" date="2017-01" db="EMBL/GenBank/DDBJ databases">
        <authorList>
            <person name="Varghese N."/>
            <person name="Submissions S."/>
        </authorList>
    </citation>
    <scope>NUCLEOTIDE SEQUENCE [LARGE SCALE GENOMIC DNA]</scope>
    <source>
        <strain evidence="2">DSM 45196</strain>
    </source>
</reference>
<proteinExistence type="predicted"/>
<sequence>MIPHLSLFTDNPTGNPGRFFCDRSSRRTHSNEKTGEVEWNPDIDLHSSTVFATEGGWKTVRIESRGPGPSKRDRQREDRLHQIPLENNWPTLSPAVLALTELEQDEMYPLLPEQMISHVLEEAISFGKNAARGEHYEGDLAPLINRVIQSGVRIRFVEREGHDSSGWIRAQYRRKPPTIEIYKPSLKQLGQFFRQSGYRIHPDDLIALHLYHEWFHHLESSSLGRTDHRLPKVEKKRWGPLVLRRRIYRLREIAAHSFTQSALGLSWSPLWLDHLLLLTDRGWSKSQIRDHFQQLQEKYRSLTEPAQKPPE</sequence>